<dbReference type="OrthoDB" id="2018133at2759"/>
<dbReference type="EC" id="4.2.1.17" evidence="2"/>
<organism evidence="8 9">
    <name type="scientific">Psilocybe cf. subviscida</name>
    <dbReference type="NCBI Taxonomy" id="2480587"/>
    <lineage>
        <taxon>Eukaryota</taxon>
        <taxon>Fungi</taxon>
        <taxon>Dikarya</taxon>
        <taxon>Basidiomycota</taxon>
        <taxon>Agaricomycotina</taxon>
        <taxon>Agaricomycetes</taxon>
        <taxon>Agaricomycetidae</taxon>
        <taxon>Agaricales</taxon>
        <taxon>Agaricineae</taxon>
        <taxon>Strophariaceae</taxon>
        <taxon>Psilocybe</taxon>
    </lineage>
</organism>
<evidence type="ECO:0000256" key="3">
    <source>
        <dbReference type="ARBA" id="ARBA00022832"/>
    </source>
</evidence>
<evidence type="ECO:0000256" key="6">
    <source>
        <dbReference type="ARBA" id="ARBA00073937"/>
    </source>
</evidence>
<evidence type="ECO:0000256" key="5">
    <source>
        <dbReference type="ARBA" id="ARBA00023239"/>
    </source>
</evidence>
<sequence length="316" mass="34079">MASSYLTASAFAASVRFAPRIASRIPTCTRTHTRIQIPSTLRAVRFMSSQAAGESQKSYEYILVSRPEPSVVLVTLNRPKALNALCSPLFQELNEALKEADEDDSVGAMVLTGSERAFAAGADIKEMKDKQFADVYKNKFLEDWGKIAHLRKPLIAAVSGYALGGGCELALMCDIILASPTAKFGQPEINLGVIPGGGGSQRLIHAIGKSRTMELVLTGRNFTAQEASDWGMVSRVVGEGEGEVVKEAVSMAAQIASKSQLAVQAGKEVVNAAYEMTLAEGLRFERRIFHGLFATNDQKEGMAAFAEKRKANFTHS</sequence>
<dbReference type="Gene3D" id="1.10.12.10">
    <property type="entry name" value="Lyase 2-enoyl-coa Hydratase, Chain A, domain 2"/>
    <property type="match status" value="1"/>
</dbReference>
<dbReference type="FunFam" id="1.10.12.10:FF:000001">
    <property type="entry name" value="Probable enoyl-CoA hydratase, mitochondrial"/>
    <property type="match status" value="1"/>
</dbReference>
<dbReference type="InterPro" id="IPR018376">
    <property type="entry name" value="Enoyl-CoA_hyd/isom_CS"/>
</dbReference>
<evidence type="ECO:0000256" key="2">
    <source>
        <dbReference type="ARBA" id="ARBA00012076"/>
    </source>
</evidence>
<dbReference type="SUPFAM" id="SSF52096">
    <property type="entry name" value="ClpP/crotonase"/>
    <property type="match status" value="1"/>
</dbReference>
<evidence type="ECO:0000313" key="8">
    <source>
        <dbReference type="EMBL" id="KAF5320746.1"/>
    </source>
</evidence>
<dbReference type="GO" id="GO:0006635">
    <property type="term" value="P:fatty acid beta-oxidation"/>
    <property type="evidence" value="ECO:0007669"/>
    <property type="project" value="TreeGrafter"/>
</dbReference>
<keyword evidence="9" id="KW-1185">Reference proteome</keyword>
<dbReference type="PANTHER" id="PTHR11941:SF54">
    <property type="entry name" value="ENOYL-COA HYDRATASE, MITOCHONDRIAL"/>
    <property type="match status" value="1"/>
</dbReference>
<reference evidence="8 9" key="1">
    <citation type="journal article" date="2020" name="ISME J.">
        <title>Uncovering the hidden diversity of litter-decomposition mechanisms in mushroom-forming fungi.</title>
        <authorList>
            <person name="Floudas D."/>
            <person name="Bentzer J."/>
            <person name="Ahren D."/>
            <person name="Johansson T."/>
            <person name="Persson P."/>
            <person name="Tunlid A."/>
        </authorList>
    </citation>
    <scope>NUCLEOTIDE SEQUENCE [LARGE SCALE GENOMIC DNA]</scope>
    <source>
        <strain evidence="8 9">CBS 101986</strain>
    </source>
</reference>
<comment type="caution">
    <text evidence="8">The sequence shown here is derived from an EMBL/GenBank/DDBJ whole genome shotgun (WGS) entry which is preliminary data.</text>
</comment>
<dbReference type="AlphaFoldDB" id="A0A8H5BD90"/>
<dbReference type="InterPro" id="IPR029045">
    <property type="entry name" value="ClpP/crotonase-like_dom_sf"/>
</dbReference>
<dbReference type="GO" id="GO:0005739">
    <property type="term" value="C:mitochondrion"/>
    <property type="evidence" value="ECO:0007669"/>
    <property type="project" value="TreeGrafter"/>
</dbReference>
<dbReference type="GO" id="GO:0004300">
    <property type="term" value="F:enoyl-CoA hydratase activity"/>
    <property type="evidence" value="ECO:0007669"/>
    <property type="project" value="UniProtKB-EC"/>
</dbReference>
<keyword evidence="3" id="KW-0276">Fatty acid metabolism</keyword>
<dbReference type="PROSITE" id="PS00166">
    <property type="entry name" value="ENOYL_COA_HYDRATASE"/>
    <property type="match status" value="1"/>
</dbReference>
<dbReference type="CDD" id="cd06558">
    <property type="entry name" value="crotonase-like"/>
    <property type="match status" value="1"/>
</dbReference>
<dbReference type="InterPro" id="IPR001753">
    <property type="entry name" value="Enoyl-CoA_hydra/iso"/>
</dbReference>
<evidence type="ECO:0000256" key="1">
    <source>
        <dbReference type="ARBA" id="ARBA00005254"/>
    </source>
</evidence>
<evidence type="ECO:0000256" key="7">
    <source>
        <dbReference type="RuleBase" id="RU003707"/>
    </source>
</evidence>
<dbReference type="PANTHER" id="PTHR11941">
    <property type="entry name" value="ENOYL-COA HYDRATASE-RELATED"/>
    <property type="match status" value="1"/>
</dbReference>
<gene>
    <name evidence="8" type="ORF">D9619_001360</name>
</gene>
<dbReference type="Pfam" id="PF00378">
    <property type="entry name" value="ECH_1"/>
    <property type="match status" value="1"/>
</dbReference>
<dbReference type="InterPro" id="IPR014748">
    <property type="entry name" value="Enoyl-CoA_hydra_C"/>
</dbReference>
<dbReference type="FunFam" id="3.90.226.10:FF:000019">
    <property type="entry name" value="Enoyl-CoA hydratase, mitochondrial"/>
    <property type="match status" value="1"/>
</dbReference>
<dbReference type="Gene3D" id="3.90.226.10">
    <property type="entry name" value="2-enoyl-CoA Hydratase, Chain A, domain 1"/>
    <property type="match status" value="1"/>
</dbReference>
<keyword evidence="5" id="KW-0456">Lyase</keyword>
<proteinExistence type="inferred from homology"/>
<protein>
    <recommendedName>
        <fullName evidence="6">Probable enoyl-CoA hydratase, mitochondrial</fullName>
        <ecNumber evidence="2">4.2.1.17</ecNumber>
    </recommendedName>
</protein>
<dbReference type="EMBL" id="JAACJJ010000028">
    <property type="protein sequence ID" value="KAF5320746.1"/>
    <property type="molecule type" value="Genomic_DNA"/>
</dbReference>
<evidence type="ECO:0000313" key="9">
    <source>
        <dbReference type="Proteomes" id="UP000567179"/>
    </source>
</evidence>
<comment type="similarity">
    <text evidence="1 7">Belongs to the enoyl-CoA hydratase/isomerase family.</text>
</comment>
<name>A0A8H5BD90_9AGAR</name>
<evidence type="ECO:0000256" key="4">
    <source>
        <dbReference type="ARBA" id="ARBA00023098"/>
    </source>
</evidence>
<keyword evidence="4" id="KW-0443">Lipid metabolism</keyword>
<accession>A0A8H5BD90</accession>
<dbReference type="Proteomes" id="UP000567179">
    <property type="component" value="Unassembled WGS sequence"/>
</dbReference>